<dbReference type="Gene3D" id="3.40.50.300">
    <property type="entry name" value="P-loop containing nucleotide triphosphate hydrolases"/>
    <property type="match status" value="2"/>
</dbReference>
<dbReference type="Proteomes" id="UP000646911">
    <property type="component" value="Unassembled WGS sequence"/>
</dbReference>
<feature type="coiled-coil region" evidence="1">
    <location>
        <begin position="654"/>
        <end position="681"/>
    </location>
</feature>
<keyword evidence="3" id="KW-1185">Reference proteome</keyword>
<keyword evidence="2" id="KW-0540">Nuclease</keyword>
<feature type="coiled-coil region" evidence="1">
    <location>
        <begin position="922"/>
        <end position="956"/>
    </location>
</feature>
<feature type="coiled-coil region" evidence="1">
    <location>
        <begin position="719"/>
        <end position="760"/>
    </location>
</feature>
<reference evidence="2 3" key="1">
    <citation type="submission" date="2020-08" db="EMBL/GenBank/DDBJ databases">
        <title>Novel species isolated from subtropical streams in China.</title>
        <authorList>
            <person name="Lu H."/>
        </authorList>
    </citation>
    <scope>NUCLEOTIDE SEQUENCE [LARGE SCALE GENOMIC DNA]</scope>
    <source>
        <strain evidence="2 3">NL8W</strain>
    </source>
</reference>
<evidence type="ECO:0000256" key="1">
    <source>
        <dbReference type="SAM" id="Coils"/>
    </source>
</evidence>
<protein>
    <submittedName>
        <fullName evidence="2">Exonuclease SbcC</fullName>
    </submittedName>
</protein>
<dbReference type="InterPro" id="IPR027417">
    <property type="entry name" value="P-loop_NTPase"/>
</dbReference>
<keyword evidence="1" id="KW-0175">Coiled coil</keyword>
<sequence length="1269" mass="142433">MKILAIRGKNLASLAGEFAVDFTQEPLQSAGLFAISGPTGAGKSTLLDALCMALYENTPRLIKAGTTKLPDGADAVTQQDTGNLLRRGTGEGYAEVDFVGTDGNAYRSRWSVRRSRNKATGILQPTAMSLHQLPQLQPIGGKKTEVKEEIIKRLGLKFEQFTRAVLLAQNEFSSFLKADDNDRGELLETLTGSDIYGQISQRAFARAKLEREALERFHVRLADNKPLSTEERTRLDIDLGLSKTKLEQLDSQLTELQTHLRWHADDSKLLLGIQQAQQQLQIHEQEKIASTARAAYLQQVESIQAARPLLTELERLQQAISQGQAEIATAHSNIQASTLSAQEKHLALTQAQQALQQAEHALQEAAPSLDTAKALDSSLNILRSNWLAAQQTQAQAEQVLATARQQLHNKQGDLAQLQKKQQELQLWLTRHAGLQGLADNWTAWELLLKQAATAKKDASYQQQNMLDLQKQKDKQEQLLAERAQQLQASEQNWIATEKKREETADNLAKFDLPGLQKQRQTLDQRRELLSSAADLHRQMHEQAQRKQALKTQQQACQLSIQATNKTIAKIQIQLPSLIAAKEQAQKGLQLTQAACNANVESLRDTLQDEQACPVCGATEHPYKTGNLQLHALLVQLENELRHCQQVEQDQRQFLAIATTEQKQFQQQQKQLQQELTVLLQQEQDLASAWQAHSITAELQNAKIELEQASAWLSSQQTGLQEQLQQLLKAEQAYQQATKTRDEAYADAEKIRRTLQEHKDSHTALVHAVEKFSTALTQATEKEQDASQKLDEALTLLASAFAAQSDDGSSWQDNWHASPLEFQSQCAAHVQQWQSHQLTCKQSTEQLAKLQLEIDKLQAQSQQLEEQFSSENKRYLDADTALKQQQAKRQELFQGRAVSDVEAQFILAITQAKTTLQTQLQAHDEIRQQLARLHEAQEQINKRIVQQNQELRIAKEKLHAWIGQQQTVVENLDEAHLRELLAHTHAWINAERLAMQAIHNAVEQAATILRERSQQRQQHLQQLPSVLSFAPAEAVHEETGQEPENARTETNETAHLQSLLRNLNEQRQQIQQEYSHHQLVFAQDEARHQQAKDLIASMQGQEAQTRLWAQMNELIGAADGKKFRNYAQQITLDVLLAYANQHLHQLSRRYRLQRVADTLALMVIDQDMGDEQRSVHSLSGGESFLVSLALALGLASLSSNRIKVESLFIDEGFGSLDADTLRIAMDALDSLQAQGRKVGVISHVQEMTERIATRVVVQRIAGGSSSVGVA</sequence>
<gene>
    <name evidence="2" type="ORF">H8L47_23930</name>
</gene>
<feature type="coiled-coil region" evidence="1">
    <location>
        <begin position="465"/>
        <end position="492"/>
    </location>
</feature>
<feature type="coiled-coil region" evidence="1">
    <location>
        <begin position="273"/>
        <end position="361"/>
    </location>
</feature>
<evidence type="ECO:0000313" key="3">
    <source>
        <dbReference type="Proteomes" id="UP000646911"/>
    </source>
</evidence>
<organism evidence="2 3">
    <name type="scientific">Undibacterium umbellatum</name>
    <dbReference type="NCBI Taxonomy" id="2762300"/>
    <lineage>
        <taxon>Bacteria</taxon>
        <taxon>Pseudomonadati</taxon>
        <taxon>Pseudomonadota</taxon>
        <taxon>Betaproteobacteria</taxon>
        <taxon>Burkholderiales</taxon>
        <taxon>Oxalobacteraceae</taxon>
        <taxon>Undibacterium</taxon>
    </lineage>
</organism>
<dbReference type="Pfam" id="PF13558">
    <property type="entry name" value="SbcC_Walker_B"/>
    <property type="match status" value="1"/>
</dbReference>
<feature type="coiled-coil region" evidence="1">
    <location>
        <begin position="1052"/>
        <end position="1079"/>
    </location>
</feature>
<comment type="caution">
    <text evidence="2">The sequence shown here is derived from an EMBL/GenBank/DDBJ whole genome shotgun (WGS) entry which is preliminary data.</text>
</comment>
<dbReference type="RefSeq" id="WP_186956167.1">
    <property type="nucleotide sequence ID" value="NZ_JACOFX010000018.1"/>
</dbReference>
<name>A0ABR6ZHB7_9BURK</name>
<accession>A0ABR6ZHB7</accession>
<keyword evidence="2" id="KW-0378">Hydrolase</keyword>
<dbReference type="PANTHER" id="PTHR32114">
    <property type="entry name" value="ABC TRANSPORTER ABCH.3"/>
    <property type="match status" value="1"/>
</dbReference>
<proteinExistence type="predicted"/>
<feature type="coiled-coil region" evidence="1">
    <location>
        <begin position="839"/>
        <end position="873"/>
    </location>
</feature>
<dbReference type="SUPFAM" id="SSF52540">
    <property type="entry name" value="P-loop containing nucleoside triphosphate hydrolases"/>
    <property type="match status" value="1"/>
</dbReference>
<dbReference type="Pfam" id="PF13555">
    <property type="entry name" value="AAA_29"/>
    <property type="match status" value="1"/>
</dbReference>
<dbReference type="GO" id="GO:0004527">
    <property type="term" value="F:exonuclease activity"/>
    <property type="evidence" value="ECO:0007669"/>
    <property type="project" value="UniProtKB-KW"/>
</dbReference>
<dbReference type="PANTHER" id="PTHR32114:SF2">
    <property type="entry name" value="ABC TRANSPORTER ABCH.3"/>
    <property type="match status" value="1"/>
</dbReference>
<keyword evidence="2" id="KW-0269">Exonuclease</keyword>
<dbReference type="EMBL" id="JACOFX010000018">
    <property type="protein sequence ID" value="MBC3910622.1"/>
    <property type="molecule type" value="Genomic_DNA"/>
</dbReference>
<evidence type="ECO:0000313" key="2">
    <source>
        <dbReference type="EMBL" id="MBC3910622.1"/>
    </source>
</evidence>